<reference evidence="4 5" key="4">
    <citation type="journal article" date="2011" name="BMC Genomics">
        <title>RNA-Seq improves annotation of protein-coding genes in the cucumber genome.</title>
        <authorList>
            <person name="Li Z."/>
            <person name="Zhang Z."/>
            <person name="Yan P."/>
            <person name="Huang S."/>
            <person name="Fei Z."/>
            <person name="Lin K."/>
        </authorList>
    </citation>
    <scope>NUCLEOTIDE SEQUENCE [LARGE SCALE GENOMIC DNA]</scope>
    <source>
        <strain evidence="5">cv. 9930</strain>
    </source>
</reference>
<evidence type="ECO:0000256" key="1">
    <source>
        <dbReference type="ARBA" id="ARBA00007626"/>
    </source>
</evidence>
<accession>A0A0A0LFL3</accession>
<dbReference type="Proteomes" id="UP000029981">
    <property type="component" value="Chromosome 2"/>
</dbReference>
<dbReference type="eggNOG" id="KOG4197">
    <property type="taxonomic scope" value="Eukaryota"/>
</dbReference>
<evidence type="ECO:0000256" key="2">
    <source>
        <dbReference type="ARBA" id="ARBA00022737"/>
    </source>
</evidence>
<dbReference type="PROSITE" id="PS51375">
    <property type="entry name" value="PPR"/>
    <property type="match status" value="1"/>
</dbReference>
<dbReference type="PANTHER" id="PTHR47447:SF26">
    <property type="entry name" value="CHLOROPLAST RNA SPLICING4"/>
    <property type="match status" value="1"/>
</dbReference>
<sequence>MNIGRTKTSAFLLNFHHFLGQYSSIHSISPSQTLQDSIKAAVESKSYKKLPDLFPSLQEACHNPNLFLFLSTFPLNLRTQVVDEILQSLISIRPRSKSQFVHGSLLFYTLQSPSPFPLSLPVLQRILHSGCVPSPQTHFLLSSAWLKQRSQAKSVANILMDMQSIGYKPDSNICNYLISSLCSIGELAEAFQVLKGMGGAGCIPDLESYGTLIHAATAVRRTDKAVELLKEMVVKVKLMPRQGTITNVVAALRTNREVRRAVEIIELLERDSHDVGFESYELLVEGCLECREYILAGKVTMGMTDRGFIPYIKVRQEVVEGLAGIGEVELASAVRRRFVELGS</sequence>
<protein>
    <recommendedName>
        <fullName evidence="6">Pentacotripeptide-repeat region of PRORP domain-containing protein</fullName>
    </recommendedName>
</protein>
<dbReference type="PANTHER" id="PTHR47447">
    <property type="entry name" value="OS03G0856100 PROTEIN"/>
    <property type="match status" value="1"/>
</dbReference>
<dbReference type="KEGG" id="csv:101217582"/>
<dbReference type="NCBIfam" id="TIGR00756">
    <property type="entry name" value="PPR"/>
    <property type="match status" value="2"/>
</dbReference>
<evidence type="ECO:0000256" key="3">
    <source>
        <dbReference type="PROSITE-ProRule" id="PRU00708"/>
    </source>
</evidence>
<dbReference type="EMBL" id="CM002923">
    <property type="protein sequence ID" value="KGN60845.1"/>
    <property type="molecule type" value="Genomic_DNA"/>
</dbReference>
<organism evidence="4 5">
    <name type="scientific">Cucumis sativus</name>
    <name type="common">Cucumber</name>
    <dbReference type="NCBI Taxonomy" id="3659"/>
    <lineage>
        <taxon>Eukaryota</taxon>
        <taxon>Viridiplantae</taxon>
        <taxon>Streptophyta</taxon>
        <taxon>Embryophyta</taxon>
        <taxon>Tracheophyta</taxon>
        <taxon>Spermatophyta</taxon>
        <taxon>Magnoliopsida</taxon>
        <taxon>eudicotyledons</taxon>
        <taxon>Gunneridae</taxon>
        <taxon>Pentapetalae</taxon>
        <taxon>rosids</taxon>
        <taxon>fabids</taxon>
        <taxon>Cucurbitales</taxon>
        <taxon>Cucurbitaceae</taxon>
        <taxon>Benincaseae</taxon>
        <taxon>Cucumis</taxon>
    </lineage>
</organism>
<dbReference type="GO" id="GO:0003729">
    <property type="term" value="F:mRNA binding"/>
    <property type="evidence" value="ECO:0000318"/>
    <property type="project" value="GO_Central"/>
</dbReference>
<dbReference type="OMA" id="CIPVPQT"/>
<dbReference type="AlphaFoldDB" id="A0A0A0LFL3"/>
<dbReference type="Gene3D" id="1.25.40.10">
    <property type="entry name" value="Tetratricopeptide repeat domain"/>
    <property type="match status" value="1"/>
</dbReference>
<dbReference type="InterPro" id="IPR002885">
    <property type="entry name" value="PPR_rpt"/>
</dbReference>
<reference evidence="4 5" key="2">
    <citation type="journal article" date="2009" name="PLoS ONE">
        <title>An integrated genetic and cytogenetic map of the cucumber genome.</title>
        <authorList>
            <person name="Ren Y."/>
            <person name="Zhang Z."/>
            <person name="Liu J."/>
            <person name="Staub J.E."/>
            <person name="Han Y."/>
            <person name="Cheng Z."/>
            <person name="Li X."/>
            <person name="Lu J."/>
            <person name="Miao H."/>
            <person name="Kang H."/>
            <person name="Xie B."/>
            <person name="Gu X."/>
            <person name="Wang X."/>
            <person name="Du Y."/>
            <person name="Jin W."/>
            <person name="Huang S."/>
        </authorList>
    </citation>
    <scope>NUCLEOTIDE SEQUENCE [LARGE SCALE GENOMIC DNA]</scope>
    <source>
        <strain evidence="5">cv. 9930</strain>
    </source>
</reference>
<name>A0A0A0LFL3_CUCSA</name>
<reference evidence="4 5" key="1">
    <citation type="journal article" date="2009" name="Nat. Genet.">
        <title>The genome of the cucumber, Cucumis sativus L.</title>
        <authorList>
            <person name="Huang S."/>
            <person name="Li R."/>
            <person name="Zhang Z."/>
            <person name="Li L."/>
            <person name="Gu X."/>
            <person name="Fan W."/>
            <person name="Lucas W.J."/>
            <person name="Wang X."/>
            <person name="Xie B."/>
            <person name="Ni P."/>
            <person name="Ren Y."/>
            <person name="Zhu H."/>
            <person name="Li J."/>
            <person name="Lin K."/>
            <person name="Jin W."/>
            <person name="Fei Z."/>
            <person name="Li G."/>
            <person name="Staub J."/>
            <person name="Kilian A."/>
            <person name="van der Vossen E.A."/>
            <person name="Wu Y."/>
            <person name="Guo J."/>
            <person name="He J."/>
            <person name="Jia Z."/>
            <person name="Ren Y."/>
            <person name="Tian G."/>
            <person name="Lu Y."/>
            <person name="Ruan J."/>
            <person name="Qian W."/>
            <person name="Wang M."/>
            <person name="Huang Q."/>
            <person name="Li B."/>
            <person name="Xuan Z."/>
            <person name="Cao J."/>
            <person name="Asan"/>
            <person name="Wu Z."/>
            <person name="Zhang J."/>
            <person name="Cai Q."/>
            <person name="Bai Y."/>
            <person name="Zhao B."/>
            <person name="Han Y."/>
            <person name="Li Y."/>
            <person name="Li X."/>
            <person name="Wang S."/>
            <person name="Shi Q."/>
            <person name="Liu S."/>
            <person name="Cho W.K."/>
            <person name="Kim J.Y."/>
            <person name="Xu Y."/>
            <person name="Heller-Uszynska K."/>
            <person name="Miao H."/>
            <person name="Cheng Z."/>
            <person name="Zhang S."/>
            <person name="Wu J."/>
            <person name="Yang Y."/>
            <person name="Kang H."/>
            <person name="Li M."/>
            <person name="Liang H."/>
            <person name="Ren X."/>
            <person name="Shi Z."/>
            <person name="Wen M."/>
            <person name="Jian M."/>
            <person name="Yang H."/>
            <person name="Zhang G."/>
            <person name="Yang Z."/>
            <person name="Chen R."/>
            <person name="Liu S."/>
            <person name="Li J."/>
            <person name="Ma L."/>
            <person name="Liu H."/>
            <person name="Zhou Y."/>
            <person name="Zhao J."/>
            <person name="Fang X."/>
            <person name="Li G."/>
            <person name="Fang L."/>
            <person name="Li Y."/>
            <person name="Liu D."/>
            <person name="Zheng H."/>
            <person name="Zhang Y."/>
            <person name="Qin N."/>
            <person name="Li Z."/>
            <person name="Yang G."/>
            <person name="Yang S."/>
            <person name="Bolund L."/>
            <person name="Kristiansen K."/>
            <person name="Zheng H."/>
            <person name="Li S."/>
            <person name="Zhang X."/>
            <person name="Yang H."/>
            <person name="Wang J."/>
            <person name="Sun R."/>
            <person name="Zhang B."/>
            <person name="Jiang S."/>
            <person name="Wang J."/>
            <person name="Du Y."/>
            <person name="Li S."/>
        </authorList>
    </citation>
    <scope>NUCLEOTIDE SEQUENCE [LARGE SCALE GENOMIC DNA]</scope>
    <source>
        <strain evidence="5">cv. 9930</strain>
    </source>
</reference>
<dbReference type="Pfam" id="PF13041">
    <property type="entry name" value="PPR_2"/>
    <property type="match status" value="1"/>
</dbReference>
<comment type="similarity">
    <text evidence="1">Belongs to the PPR family. P subfamily.</text>
</comment>
<dbReference type="OrthoDB" id="1911783at2759"/>
<feature type="repeat" description="PPR" evidence="3">
    <location>
        <begin position="170"/>
        <end position="204"/>
    </location>
</feature>
<dbReference type="InterPro" id="IPR011990">
    <property type="entry name" value="TPR-like_helical_dom_sf"/>
</dbReference>
<proteinExistence type="inferred from homology"/>
<gene>
    <name evidence="4" type="ORF">Csa_2G013260</name>
</gene>
<keyword evidence="5" id="KW-1185">Reference proteome</keyword>
<evidence type="ECO:0008006" key="6">
    <source>
        <dbReference type="Google" id="ProtNLM"/>
    </source>
</evidence>
<dbReference type="STRING" id="3659.A0A0A0LFL3"/>
<reference evidence="4 5" key="3">
    <citation type="journal article" date="2010" name="BMC Genomics">
        <title>Transcriptome sequencing and comparative analysis of cucumber flowers with different sex types.</title>
        <authorList>
            <person name="Guo S."/>
            <person name="Zheng Y."/>
            <person name="Joung J.G."/>
            <person name="Liu S."/>
            <person name="Zhang Z."/>
            <person name="Crasta O.R."/>
            <person name="Sobral B.W."/>
            <person name="Xu Y."/>
            <person name="Huang S."/>
            <person name="Fei Z."/>
        </authorList>
    </citation>
    <scope>NUCLEOTIDE SEQUENCE [LARGE SCALE GENOMIC DNA]</scope>
    <source>
        <strain evidence="5">cv. 9930</strain>
    </source>
</reference>
<dbReference type="Gramene" id="KGN60845">
    <property type="protein sequence ID" value="KGN60845"/>
    <property type="gene ID" value="Csa_2G013260"/>
</dbReference>
<keyword evidence="2" id="KW-0677">Repeat</keyword>
<evidence type="ECO:0000313" key="5">
    <source>
        <dbReference type="Proteomes" id="UP000029981"/>
    </source>
</evidence>
<evidence type="ECO:0000313" key="4">
    <source>
        <dbReference type="EMBL" id="KGN60845.1"/>
    </source>
</evidence>